<dbReference type="InterPro" id="IPR015379">
    <property type="entry name" value="Tecti-min-caps"/>
</dbReference>
<dbReference type="EMBL" id="PP495483">
    <property type="protein sequence ID" value="WYA79331.1"/>
    <property type="molecule type" value="Genomic_DNA"/>
</dbReference>
<dbReference type="Proteomes" id="UP001436870">
    <property type="component" value="Segment"/>
</dbReference>
<organism evidence="1 2">
    <name type="scientific">Salmonella phage PKJ.Vi.20.4</name>
    <dbReference type="NCBI Taxonomy" id="3135608"/>
    <lineage>
        <taxon>Viruses</taxon>
        <taxon>Varidnaviria</taxon>
        <taxon>Bamfordvirae</taxon>
        <taxon>Preplasmiviricota</taxon>
        <taxon>Prepoliviricotina</taxon>
        <taxon>Tectiliviricetes</taxon>
        <taxon>Kalamavirales</taxon>
        <taxon>Tectiviridae</taxon>
        <taxon>Alphatectivirus</taxon>
    </lineage>
</organism>
<dbReference type="GO" id="GO:0019028">
    <property type="term" value="C:viral capsid"/>
    <property type="evidence" value="ECO:0007669"/>
    <property type="project" value="InterPro"/>
</dbReference>
<protein>
    <submittedName>
        <fullName evidence="1">Minor capsid protein</fullName>
    </submittedName>
</protein>
<proteinExistence type="predicted"/>
<dbReference type="Pfam" id="PF09300">
    <property type="entry name" value="Tecti-min-caps"/>
    <property type="match status" value="1"/>
</dbReference>
<reference evidence="1" key="1">
    <citation type="submission" date="2024-03" db="EMBL/GenBank/DDBJ databases">
        <title>Characterization and abundance of plasmid-dependent Alphatectivirus phages.</title>
        <authorList>
            <person name="Parra B."/>
            <person name="Lutz V.T."/>
            <person name="Brondsted L."/>
            <person name="Carmona J.L."/>
            <person name="Palomo A."/>
            <person name="Nesme J."/>
            <person name="Le V.V.H."/>
            <person name="Smets B.F."/>
            <person name="Dechesne A."/>
        </authorList>
    </citation>
    <scope>NUCLEOTIDE SEQUENCE</scope>
</reference>
<evidence type="ECO:0000313" key="1">
    <source>
        <dbReference type="EMBL" id="WYA79331.1"/>
    </source>
</evidence>
<evidence type="ECO:0000313" key="2">
    <source>
        <dbReference type="Proteomes" id="UP001436870"/>
    </source>
</evidence>
<accession>A0AAX4M2W1</accession>
<name>A0AAX4M2W1_9VIRU</name>
<sequence>MALINPQFPYAGPVPIPGPAPTETMPLLNYRVEGRIAGIQQGRQFMPFLQGPHRAVAEQTYYAIGTGIQMGQSFNQPLINTQEG</sequence>